<reference evidence="2 3" key="1">
    <citation type="journal article" date="2021" name="Sci. Rep.">
        <title>Genome sequencing of the multicellular alga Astrephomene provides insights into convergent evolution of germ-soma differentiation.</title>
        <authorList>
            <person name="Yamashita S."/>
            <person name="Yamamoto K."/>
            <person name="Matsuzaki R."/>
            <person name="Suzuki S."/>
            <person name="Yamaguchi H."/>
            <person name="Hirooka S."/>
            <person name="Minakuchi Y."/>
            <person name="Miyagishima S."/>
            <person name="Kawachi M."/>
            <person name="Toyoda A."/>
            <person name="Nozaki H."/>
        </authorList>
    </citation>
    <scope>NUCLEOTIDE SEQUENCE [LARGE SCALE GENOMIC DNA]</scope>
    <source>
        <strain evidence="2 3">NIES-4017</strain>
    </source>
</reference>
<dbReference type="Proteomes" id="UP001054857">
    <property type="component" value="Unassembled WGS sequence"/>
</dbReference>
<gene>
    <name evidence="2" type="ORF">Agub_g7563</name>
</gene>
<evidence type="ECO:0000313" key="3">
    <source>
        <dbReference type="Proteomes" id="UP001054857"/>
    </source>
</evidence>
<dbReference type="AlphaFoldDB" id="A0AAD3DUI4"/>
<comment type="caution">
    <text evidence="2">The sequence shown here is derived from an EMBL/GenBank/DDBJ whole genome shotgun (WGS) entry which is preliminary data.</text>
</comment>
<accession>A0AAD3DUI4</accession>
<evidence type="ECO:0000256" key="1">
    <source>
        <dbReference type="SAM" id="MobiDB-lite"/>
    </source>
</evidence>
<feature type="compositionally biased region" description="Polar residues" evidence="1">
    <location>
        <begin position="1"/>
        <end position="11"/>
    </location>
</feature>
<sequence>MFTPKTRSLVSKATPERTAARPFTPAALHPRHRQFRTFSPSSPTTPLSVSASASAPPPPLEPDLPSARLASAAASQQRSTQLLAALLSAGDPLAVARQHVEALSEEFFMSAGAYLSLAQQEGNPEVVTRLQAALGAAWAAKQATLAPELQLLNRLVRAGGGAERKQVGRQIYLSLGSDLLPTLSGGGRSFHRTLAAMAADVARQPPHAGRAQLLAALREVAAEVEAIERQAAKRGQGQGQQQGKEEKE</sequence>
<organism evidence="2 3">
    <name type="scientific">Astrephomene gubernaculifera</name>
    <dbReference type="NCBI Taxonomy" id="47775"/>
    <lineage>
        <taxon>Eukaryota</taxon>
        <taxon>Viridiplantae</taxon>
        <taxon>Chlorophyta</taxon>
        <taxon>core chlorophytes</taxon>
        <taxon>Chlorophyceae</taxon>
        <taxon>CS clade</taxon>
        <taxon>Chlamydomonadales</taxon>
        <taxon>Astrephomenaceae</taxon>
        <taxon>Astrephomene</taxon>
    </lineage>
</organism>
<proteinExistence type="predicted"/>
<name>A0AAD3DUI4_9CHLO</name>
<keyword evidence="3" id="KW-1185">Reference proteome</keyword>
<dbReference type="EMBL" id="BMAR01000012">
    <property type="protein sequence ID" value="GFR46096.1"/>
    <property type="molecule type" value="Genomic_DNA"/>
</dbReference>
<protein>
    <submittedName>
        <fullName evidence="2">Uncharacterized protein</fullName>
    </submittedName>
</protein>
<feature type="compositionally biased region" description="Low complexity" evidence="1">
    <location>
        <begin position="37"/>
        <end position="54"/>
    </location>
</feature>
<feature type="region of interest" description="Disordered" evidence="1">
    <location>
        <begin position="1"/>
        <end position="65"/>
    </location>
</feature>
<evidence type="ECO:0000313" key="2">
    <source>
        <dbReference type="EMBL" id="GFR46096.1"/>
    </source>
</evidence>